<dbReference type="Proteomes" id="UP000674938">
    <property type="component" value="Unassembled WGS sequence"/>
</dbReference>
<proteinExistence type="predicted"/>
<protein>
    <submittedName>
        <fullName evidence="2">Uncharacterized protein</fullName>
    </submittedName>
</protein>
<keyword evidence="1" id="KW-0812">Transmembrane</keyword>
<evidence type="ECO:0000313" key="3">
    <source>
        <dbReference type="Proteomes" id="UP000674938"/>
    </source>
</evidence>
<dbReference type="EMBL" id="JAEEGA010000034">
    <property type="protein sequence ID" value="MBP1044594.1"/>
    <property type="molecule type" value="Genomic_DNA"/>
</dbReference>
<feature type="transmembrane region" description="Helical" evidence="1">
    <location>
        <begin position="6"/>
        <end position="22"/>
    </location>
</feature>
<feature type="transmembrane region" description="Helical" evidence="1">
    <location>
        <begin position="29"/>
        <end position="48"/>
    </location>
</feature>
<dbReference type="RefSeq" id="WP_209533157.1">
    <property type="nucleotide sequence ID" value="NZ_JAEEGA010000034.1"/>
</dbReference>
<accession>A0A940SXX8</accession>
<evidence type="ECO:0000256" key="1">
    <source>
        <dbReference type="SAM" id="Phobius"/>
    </source>
</evidence>
<keyword evidence="1" id="KW-1133">Transmembrane helix</keyword>
<sequence>MSSIVIGLSFLLIISLIGWLVYKKQRKIAVLLSVICLSVAVIVGISFFQTMTGAEKKVSSYFNYFEATFQLTDDQSVYDRSGTNRNDPRIRLAFQKYDQSWLIQNEVVTSETAEKAGIEALRRHIYPHYAAYILKEFIYNQAIGNEFAVVESYLEDKGYNYHWDKEVYSSEDKQALYSDERELSNLKLPSYTNEIKLKDEKAYYSGKSVQQIDFLQFIDFFDYQIHLVGMITKKEPDSADIEMTQLNELLEQTIKHQRLKISLKEAEES</sequence>
<dbReference type="AlphaFoldDB" id="A0A940SXX8"/>
<keyword evidence="1" id="KW-0472">Membrane</keyword>
<gene>
    <name evidence="2" type="ORF">I6N95_26645</name>
</gene>
<name>A0A940SXX8_9ENTE</name>
<keyword evidence="3" id="KW-1185">Reference proteome</keyword>
<organism evidence="2 3">
    <name type="scientific">Vagococcus allomyrinae</name>
    <dbReference type="NCBI Taxonomy" id="2794353"/>
    <lineage>
        <taxon>Bacteria</taxon>
        <taxon>Bacillati</taxon>
        <taxon>Bacillota</taxon>
        <taxon>Bacilli</taxon>
        <taxon>Lactobacillales</taxon>
        <taxon>Enterococcaceae</taxon>
        <taxon>Vagococcus</taxon>
    </lineage>
</organism>
<evidence type="ECO:0000313" key="2">
    <source>
        <dbReference type="EMBL" id="MBP1044594.1"/>
    </source>
</evidence>
<comment type="caution">
    <text evidence="2">The sequence shown here is derived from an EMBL/GenBank/DDBJ whole genome shotgun (WGS) entry which is preliminary data.</text>
</comment>
<reference evidence="2" key="1">
    <citation type="submission" date="2020-12" db="EMBL/GenBank/DDBJ databases">
        <title>Vagococcus allomyrinae sp. nov. and Enterococcus lavae sp. nov., isolated from the larvae of Allomyrina dichotoma.</title>
        <authorList>
            <person name="Lee S.D."/>
        </authorList>
    </citation>
    <scope>NUCLEOTIDE SEQUENCE</scope>
    <source>
        <strain evidence="2">BWB3-3</strain>
    </source>
</reference>